<comment type="similarity">
    <text evidence="9">Belongs to the bacterial CoaD family.</text>
</comment>
<comment type="pathway">
    <text evidence="9">Cofactor biosynthesis; coenzyme A biosynthesis; CoA from (R)-pantothenate: step 4/5.</text>
</comment>
<evidence type="ECO:0000256" key="4">
    <source>
        <dbReference type="ARBA" id="ARBA00022741"/>
    </source>
</evidence>
<dbReference type="GO" id="GO:0015937">
    <property type="term" value="P:coenzyme A biosynthetic process"/>
    <property type="evidence" value="ECO:0007669"/>
    <property type="project" value="UniProtKB-UniRule"/>
</dbReference>
<keyword evidence="7 9" id="KW-0173">Coenzyme A biosynthesis</keyword>
<keyword evidence="5 9" id="KW-0067">ATP-binding</keyword>
<feature type="binding site" evidence="9">
    <location>
        <begin position="128"/>
        <end position="134"/>
    </location>
    <ligand>
        <name>ATP</name>
        <dbReference type="ChEBI" id="CHEBI:30616"/>
    </ligand>
</feature>
<comment type="catalytic activity">
    <reaction evidence="8 9">
        <text>(R)-4'-phosphopantetheine + ATP + H(+) = 3'-dephospho-CoA + diphosphate</text>
        <dbReference type="Rhea" id="RHEA:19801"/>
        <dbReference type="ChEBI" id="CHEBI:15378"/>
        <dbReference type="ChEBI" id="CHEBI:30616"/>
        <dbReference type="ChEBI" id="CHEBI:33019"/>
        <dbReference type="ChEBI" id="CHEBI:57328"/>
        <dbReference type="ChEBI" id="CHEBI:61723"/>
        <dbReference type="EC" id="2.7.7.3"/>
    </reaction>
</comment>
<evidence type="ECO:0000256" key="7">
    <source>
        <dbReference type="ARBA" id="ARBA00022993"/>
    </source>
</evidence>
<dbReference type="EMBL" id="AP014648">
    <property type="protein sequence ID" value="BAQ17331.1"/>
    <property type="molecule type" value="Genomic_DNA"/>
</dbReference>
<dbReference type="HOGENOM" id="CLU_100149_0_1_5"/>
<dbReference type="Proteomes" id="UP000031643">
    <property type="component" value="Chromosome"/>
</dbReference>
<dbReference type="RefSeq" id="WP_045366819.1">
    <property type="nucleotide sequence ID" value="NZ_AP014648.1"/>
</dbReference>
<dbReference type="CDD" id="cd02163">
    <property type="entry name" value="PPAT"/>
    <property type="match status" value="1"/>
</dbReference>
<feature type="binding site" evidence="9">
    <location>
        <begin position="93"/>
        <end position="95"/>
    </location>
    <ligand>
        <name>ATP</name>
        <dbReference type="ChEBI" id="CHEBI:30616"/>
    </ligand>
</feature>
<evidence type="ECO:0000256" key="5">
    <source>
        <dbReference type="ARBA" id="ARBA00022840"/>
    </source>
</evidence>
<comment type="subcellular location">
    <subcellularLocation>
        <location evidence="9">Cytoplasm</location>
    </subcellularLocation>
</comment>
<dbReference type="Pfam" id="PF01467">
    <property type="entry name" value="CTP_transf_like"/>
    <property type="match status" value="1"/>
</dbReference>
<sequence length="164" mass="17418">MRIGLYPGSFDPVTMGHVDIVRRAARLIDRMVIAIGAHHSKGPFFTEEERVALASESLSPVAGDLGIELEVMVYDGLTVEAARSVGATVVFRGLRDAGDFDYEMQMAGMNAALAPEIETVFLAASPGTRHIAASLVRQIAAMGGDVSPFVPEPVNLALARKLAP</sequence>
<organism evidence="11 12">
    <name type="scientific">Methyloceanibacter caenitepidi</name>
    <dbReference type="NCBI Taxonomy" id="1384459"/>
    <lineage>
        <taxon>Bacteria</taxon>
        <taxon>Pseudomonadati</taxon>
        <taxon>Pseudomonadota</taxon>
        <taxon>Alphaproteobacteria</taxon>
        <taxon>Hyphomicrobiales</taxon>
        <taxon>Hyphomicrobiaceae</taxon>
        <taxon>Methyloceanibacter</taxon>
    </lineage>
</organism>
<dbReference type="SUPFAM" id="SSF52374">
    <property type="entry name" value="Nucleotidylyl transferase"/>
    <property type="match status" value="1"/>
</dbReference>
<dbReference type="InterPro" id="IPR004821">
    <property type="entry name" value="Cyt_trans-like"/>
</dbReference>
<dbReference type="KEGG" id="mcg:GL4_1879"/>
<keyword evidence="12" id="KW-1185">Reference proteome</keyword>
<protein>
    <recommendedName>
        <fullName evidence="9">Phosphopantetheine adenylyltransferase</fullName>
        <ecNumber evidence="9">2.7.7.3</ecNumber>
    </recommendedName>
    <alternativeName>
        <fullName evidence="9">Dephospho-CoA pyrophosphorylase</fullName>
    </alternativeName>
    <alternativeName>
        <fullName evidence="9">Pantetheine-phosphate adenylyltransferase</fullName>
        <shortName evidence="9">PPAT</shortName>
    </alternativeName>
</protein>
<feature type="binding site" evidence="9">
    <location>
        <position position="17"/>
    </location>
    <ligand>
        <name>ATP</name>
        <dbReference type="ChEBI" id="CHEBI:30616"/>
    </ligand>
</feature>
<keyword evidence="1 9" id="KW-0963">Cytoplasm</keyword>
<gene>
    <name evidence="9" type="primary">coaD</name>
    <name evidence="11" type="ORF">GL4_1879</name>
</gene>
<dbReference type="EC" id="2.7.7.3" evidence="9"/>
<dbReference type="STRING" id="1384459.GL4_1879"/>
<name>A0A0A8K3G7_9HYPH</name>
<dbReference type="OrthoDB" id="9806661at2"/>
<evidence type="ECO:0000256" key="2">
    <source>
        <dbReference type="ARBA" id="ARBA00022679"/>
    </source>
</evidence>
<dbReference type="GO" id="GO:0004595">
    <property type="term" value="F:pantetheine-phosphate adenylyltransferase activity"/>
    <property type="evidence" value="ECO:0007669"/>
    <property type="project" value="UniProtKB-UniRule"/>
</dbReference>
<dbReference type="GO" id="GO:0005737">
    <property type="term" value="C:cytoplasm"/>
    <property type="evidence" value="ECO:0007669"/>
    <property type="project" value="UniProtKB-SubCell"/>
</dbReference>
<keyword evidence="3 9" id="KW-0548">Nucleotidyltransferase</keyword>
<dbReference type="NCBIfam" id="TIGR00125">
    <property type="entry name" value="cyt_tran_rel"/>
    <property type="match status" value="1"/>
</dbReference>
<dbReference type="PANTHER" id="PTHR21342">
    <property type="entry name" value="PHOSPHOPANTETHEINE ADENYLYLTRANSFERASE"/>
    <property type="match status" value="1"/>
</dbReference>
<dbReference type="Gene3D" id="3.40.50.620">
    <property type="entry name" value="HUPs"/>
    <property type="match status" value="1"/>
</dbReference>
<dbReference type="InterPro" id="IPR001980">
    <property type="entry name" value="PPAT"/>
</dbReference>
<feature type="binding site" evidence="9">
    <location>
        <position position="78"/>
    </location>
    <ligand>
        <name>substrate</name>
    </ligand>
</feature>
<feature type="domain" description="Cytidyltransferase-like" evidence="10">
    <location>
        <begin position="5"/>
        <end position="138"/>
    </location>
</feature>
<keyword evidence="4 9" id="KW-0547">Nucleotide-binding</keyword>
<feature type="binding site" evidence="9">
    <location>
        <position position="41"/>
    </location>
    <ligand>
        <name>substrate</name>
    </ligand>
</feature>
<comment type="cofactor">
    <cofactor evidence="9">
        <name>Mg(2+)</name>
        <dbReference type="ChEBI" id="CHEBI:18420"/>
    </cofactor>
</comment>
<dbReference type="HAMAP" id="MF_00151">
    <property type="entry name" value="PPAT_bact"/>
    <property type="match status" value="1"/>
</dbReference>
<feature type="binding site" evidence="9">
    <location>
        <position position="9"/>
    </location>
    <ligand>
        <name>substrate</name>
    </ligand>
</feature>
<feature type="binding site" evidence="9">
    <location>
        <position position="92"/>
    </location>
    <ligand>
        <name>substrate</name>
    </ligand>
</feature>
<evidence type="ECO:0000256" key="6">
    <source>
        <dbReference type="ARBA" id="ARBA00022842"/>
    </source>
</evidence>
<dbReference type="UniPathway" id="UPA00241">
    <property type="reaction ID" value="UER00355"/>
</dbReference>
<feature type="site" description="Transition state stabilizer" evidence="9">
    <location>
        <position position="17"/>
    </location>
</feature>
<proteinExistence type="inferred from homology"/>
<dbReference type="AlphaFoldDB" id="A0A0A8K3G7"/>
<evidence type="ECO:0000256" key="3">
    <source>
        <dbReference type="ARBA" id="ARBA00022695"/>
    </source>
</evidence>
<evidence type="ECO:0000313" key="11">
    <source>
        <dbReference type="EMBL" id="BAQ17331.1"/>
    </source>
</evidence>
<keyword evidence="2 9" id="KW-0808">Transferase</keyword>
<dbReference type="PRINTS" id="PR01020">
    <property type="entry name" value="LPSBIOSNTHSS"/>
</dbReference>
<comment type="function">
    <text evidence="9">Reversibly transfers an adenylyl group from ATP to 4'-phosphopantetheine, yielding dephospho-CoA (dPCoA) and pyrophosphate.</text>
</comment>
<dbReference type="InterPro" id="IPR014729">
    <property type="entry name" value="Rossmann-like_a/b/a_fold"/>
</dbReference>
<evidence type="ECO:0000256" key="8">
    <source>
        <dbReference type="ARBA" id="ARBA00029346"/>
    </source>
</evidence>
<feature type="binding site" evidence="9">
    <location>
        <position position="103"/>
    </location>
    <ligand>
        <name>ATP</name>
        <dbReference type="ChEBI" id="CHEBI:30616"/>
    </ligand>
</feature>
<dbReference type="PANTHER" id="PTHR21342:SF1">
    <property type="entry name" value="PHOSPHOPANTETHEINE ADENYLYLTRANSFERASE"/>
    <property type="match status" value="1"/>
</dbReference>
<reference evidence="11 12" key="1">
    <citation type="submission" date="2014-09" db="EMBL/GenBank/DDBJ databases">
        <title>Genome sequencing of Methyloceanibacter caenitepidi Gela4.</title>
        <authorList>
            <person name="Takeuchi M."/>
            <person name="Susumu S."/>
            <person name="Kamagata Y."/>
            <person name="Oshima K."/>
            <person name="Hattori M."/>
            <person name="Iwasaki W."/>
        </authorList>
    </citation>
    <scope>NUCLEOTIDE SEQUENCE [LARGE SCALE GENOMIC DNA]</scope>
    <source>
        <strain evidence="11 12">Gela4</strain>
    </source>
</reference>
<accession>A0A0A8K3G7</accession>
<dbReference type="GO" id="GO:0005524">
    <property type="term" value="F:ATP binding"/>
    <property type="evidence" value="ECO:0007669"/>
    <property type="project" value="UniProtKB-KW"/>
</dbReference>
<keyword evidence="6 9" id="KW-0460">Magnesium</keyword>
<evidence type="ECO:0000256" key="1">
    <source>
        <dbReference type="ARBA" id="ARBA00022490"/>
    </source>
</evidence>
<comment type="subunit">
    <text evidence="9">Homohexamer.</text>
</comment>
<evidence type="ECO:0000256" key="9">
    <source>
        <dbReference type="HAMAP-Rule" id="MF_00151"/>
    </source>
</evidence>
<evidence type="ECO:0000313" key="12">
    <source>
        <dbReference type="Proteomes" id="UP000031643"/>
    </source>
</evidence>
<dbReference type="NCBIfam" id="TIGR01510">
    <property type="entry name" value="coaD_prev_kdtB"/>
    <property type="match status" value="1"/>
</dbReference>
<feature type="binding site" evidence="9">
    <location>
        <begin position="9"/>
        <end position="10"/>
    </location>
    <ligand>
        <name>ATP</name>
        <dbReference type="ChEBI" id="CHEBI:30616"/>
    </ligand>
</feature>
<evidence type="ECO:0000259" key="10">
    <source>
        <dbReference type="Pfam" id="PF01467"/>
    </source>
</evidence>